<dbReference type="STRING" id="204669.Acid345_2079"/>
<gene>
    <name evidence="1" type="ordered locus">Acid345_2079</name>
</gene>
<proteinExistence type="predicted"/>
<name>Q1IPX0_KORVE</name>
<evidence type="ECO:0000313" key="2">
    <source>
        <dbReference type="Proteomes" id="UP000002432"/>
    </source>
</evidence>
<dbReference type="eggNOG" id="COG3391">
    <property type="taxonomic scope" value="Bacteria"/>
</dbReference>
<dbReference type="AlphaFoldDB" id="Q1IPX0"/>
<dbReference type="Proteomes" id="UP000002432">
    <property type="component" value="Chromosome"/>
</dbReference>
<keyword evidence="2" id="KW-1185">Reference proteome</keyword>
<dbReference type="OrthoDB" id="3078460at2"/>
<dbReference type="EnsemblBacteria" id="ABF41080">
    <property type="protein sequence ID" value="ABF41080"/>
    <property type="gene ID" value="Acid345_2079"/>
</dbReference>
<accession>Q1IPX0</accession>
<dbReference type="KEGG" id="aba:Acid345_2079"/>
<dbReference type="EMBL" id="CP000360">
    <property type="protein sequence ID" value="ABF41080.1"/>
    <property type="molecule type" value="Genomic_DNA"/>
</dbReference>
<dbReference type="HOGENOM" id="CLU_389218_0_0_0"/>
<protein>
    <submittedName>
        <fullName evidence="1">Uncharacterized protein</fullName>
    </submittedName>
</protein>
<reference evidence="1 2" key="1">
    <citation type="journal article" date="2009" name="Appl. Environ. Microbiol.">
        <title>Three genomes from the phylum Acidobacteria provide insight into the lifestyles of these microorganisms in soils.</title>
        <authorList>
            <person name="Ward N.L."/>
            <person name="Challacombe J.F."/>
            <person name="Janssen P.H."/>
            <person name="Henrissat B."/>
            <person name="Coutinho P.M."/>
            <person name="Wu M."/>
            <person name="Xie G."/>
            <person name="Haft D.H."/>
            <person name="Sait M."/>
            <person name="Badger J."/>
            <person name="Barabote R.D."/>
            <person name="Bradley B."/>
            <person name="Brettin T.S."/>
            <person name="Brinkac L.M."/>
            <person name="Bruce D."/>
            <person name="Creasy T."/>
            <person name="Daugherty S.C."/>
            <person name="Davidsen T.M."/>
            <person name="DeBoy R.T."/>
            <person name="Detter J.C."/>
            <person name="Dodson R.J."/>
            <person name="Durkin A.S."/>
            <person name="Ganapathy A."/>
            <person name="Gwinn-Giglio M."/>
            <person name="Han C.S."/>
            <person name="Khouri H."/>
            <person name="Kiss H."/>
            <person name="Kothari S.P."/>
            <person name="Madupu R."/>
            <person name="Nelson K.E."/>
            <person name="Nelson W.C."/>
            <person name="Paulsen I."/>
            <person name="Penn K."/>
            <person name="Ren Q."/>
            <person name="Rosovitz M.J."/>
            <person name="Selengut J.D."/>
            <person name="Shrivastava S."/>
            <person name="Sullivan S.A."/>
            <person name="Tapia R."/>
            <person name="Thompson L.S."/>
            <person name="Watkins K.L."/>
            <person name="Yang Q."/>
            <person name="Yu C."/>
            <person name="Zafar N."/>
            <person name="Zhou L."/>
            <person name="Kuske C.R."/>
        </authorList>
    </citation>
    <scope>NUCLEOTIDE SEQUENCE [LARGE SCALE GENOMIC DNA]</scope>
    <source>
        <strain evidence="1 2">Ellin345</strain>
    </source>
</reference>
<organism evidence="1 2">
    <name type="scientific">Koribacter versatilis (strain Ellin345)</name>
    <dbReference type="NCBI Taxonomy" id="204669"/>
    <lineage>
        <taxon>Bacteria</taxon>
        <taxon>Pseudomonadati</taxon>
        <taxon>Acidobacteriota</taxon>
        <taxon>Terriglobia</taxon>
        <taxon>Terriglobales</taxon>
        <taxon>Candidatus Korobacteraceae</taxon>
        <taxon>Candidatus Korobacter</taxon>
    </lineage>
</organism>
<sequence>MHSVHSNHRRSHVSRRRTHVLWALLSLVALCGVLPAQSNSDAFDANAKRPIHIVPITNPNQPRTNVIKTAGLLHYYGGPVISNPDVIIVNWGAVSKPVGTGGVTMANFLQDVTNTTYWDMLSEYNTAGMVVGAHTGNQTIGRGTFNTEITITPTVCTATTCTDAQIQSELNSQITAGHLPEPTVDANGHSNTIYMIYFPSGFVIKLDASDTSCVQFCAYHSTANRSGVDLLYGIFPDLTNPGCDGGCGAGATDFDNLTSVSSHELVEATTDAEVGYASTVAYPIAWYNTSQGEISDICNAQQTPLDTARATYTVQKQYSNLAGVCTASTANSATSFALSAPSTVAAGVPFNVTVTAKNSSSATTAAYGGTVHYTSSDGSSTLPADGKLTSGVSTIQVTLHTLGAQSITAADVNQPGITGLANVTVTASSSATMTSPANGSTLSGSSTTFNWSPGSGATQFSLYVGTAPGAHDVFFSTFPTSTTSTTVNSIPTHGAYLYVTLYSYYSGAWHPNSYRYIESGTPVPATMATPSNGAVLAGTSQSFTWNAGVGANNFSLYVGTAPGAHDIAYQTFGSATTSTTVSGLPTNAQPVYVTLYSYIAGTWRGNSYKYYASGTTAPATIATPTPGSTLSSASQSFTWTAGTAVLQYSLYVGTTPGAHDVFYGTFNPGTTSTTVSSIPTTGATLYVRLNSFTQGTWQSESYTYTEAGP</sequence>
<evidence type="ECO:0000313" key="1">
    <source>
        <dbReference type="EMBL" id="ABF41080.1"/>
    </source>
</evidence>
<dbReference type="RefSeq" id="WP_011522881.1">
    <property type="nucleotide sequence ID" value="NC_008009.1"/>
</dbReference>